<dbReference type="AlphaFoldDB" id="A0A9N9GHM5"/>
<dbReference type="PANTHER" id="PTHR47706:SF9">
    <property type="entry name" value="NMRA-LIKE DOMAIN-CONTAINING PROTEIN-RELATED"/>
    <property type="match status" value="1"/>
</dbReference>
<dbReference type="CDD" id="cd05259">
    <property type="entry name" value="PCBER_SDR_a"/>
    <property type="match status" value="1"/>
</dbReference>
<dbReference type="Proteomes" id="UP000789739">
    <property type="component" value="Unassembled WGS sequence"/>
</dbReference>
<dbReference type="OrthoDB" id="419598at2759"/>
<reference evidence="4" key="1">
    <citation type="submission" date="2021-06" db="EMBL/GenBank/DDBJ databases">
        <authorList>
            <person name="Kallberg Y."/>
            <person name="Tangrot J."/>
            <person name="Rosling A."/>
        </authorList>
    </citation>
    <scope>NUCLEOTIDE SEQUENCE</scope>
    <source>
        <strain evidence="4">BR232B</strain>
    </source>
</reference>
<name>A0A9N9GHM5_9GLOM</name>
<keyword evidence="5" id="KW-1185">Reference proteome</keyword>
<dbReference type="Gene3D" id="3.40.50.720">
    <property type="entry name" value="NAD(P)-binding Rossmann-like Domain"/>
    <property type="match status" value="1"/>
</dbReference>
<organism evidence="4 5">
    <name type="scientific">Paraglomus brasilianum</name>
    <dbReference type="NCBI Taxonomy" id="144538"/>
    <lineage>
        <taxon>Eukaryota</taxon>
        <taxon>Fungi</taxon>
        <taxon>Fungi incertae sedis</taxon>
        <taxon>Mucoromycota</taxon>
        <taxon>Glomeromycotina</taxon>
        <taxon>Glomeromycetes</taxon>
        <taxon>Paraglomerales</taxon>
        <taxon>Paraglomeraceae</taxon>
        <taxon>Paraglomus</taxon>
    </lineage>
</organism>
<dbReference type="Gene3D" id="3.90.25.10">
    <property type="entry name" value="UDP-galactose 4-epimerase, domain 1"/>
    <property type="match status" value="1"/>
</dbReference>
<evidence type="ECO:0000256" key="2">
    <source>
        <dbReference type="ARBA" id="ARBA00023002"/>
    </source>
</evidence>
<dbReference type="PANTHER" id="PTHR47706">
    <property type="entry name" value="NMRA-LIKE FAMILY PROTEIN"/>
    <property type="match status" value="1"/>
</dbReference>
<dbReference type="GO" id="GO:0016491">
    <property type="term" value="F:oxidoreductase activity"/>
    <property type="evidence" value="ECO:0007669"/>
    <property type="project" value="UniProtKB-KW"/>
</dbReference>
<evidence type="ECO:0000313" key="4">
    <source>
        <dbReference type="EMBL" id="CAG8603001.1"/>
    </source>
</evidence>
<dbReference type="InterPro" id="IPR036291">
    <property type="entry name" value="NAD(P)-bd_dom_sf"/>
</dbReference>
<evidence type="ECO:0000256" key="1">
    <source>
        <dbReference type="ARBA" id="ARBA00022857"/>
    </source>
</evidence>
<dbReference type="InterPro" id="IPR008030">
    <property type="entry name" value="NmrA-like"/>
</dbReference>
<dbReference type="SUPFAM" id="SSF51735">
    <property type="entry name" value="NAD(P)-binding Rossmann-fold domains"/>
    <property type="match status" value="1"/>
</dbReference>
<evidence type="ECO:0000259" key="3">
    <source>
        <dbReference type="Pfam" id="PF05368"/>
    </source>
</evidence>
<evidence type="ECO:0000313" key="5">
    <source>
        <dbReference type="Proteomes" id="UP000789739"/>
    </source>
</evidence>
<protein>
    <submittedName>
        <fullName evidence="4">1798_t:CDS:1</fullName>
    </submittedName>
</protein>
<comment type="caution">
    <text evidence="4">The sequence shown here is derived from an EMBL/GenBank/DDBJ whole genome shotgun (WGS) entry which is preliminary data.</text>
</comment>
<sequence>MTFTNVTVAGGTGLLGFHIAEALLNDGSFKVKILRRLPETPNDKADSLASKGATIVYADYNQHDSLVKALRGTDALISTASPGLATGGYDFDTLQTPLLNAAKAAGVKRFIPSEFGIDYAVGDHLITDTKASFREKVVNSGLEYTIILNGLFTAYLGWLAFDIQNKTATFYADGNTVVAATSLSDIGKFTAESLKLEESRNATLRVAGSRLSLNEILEKFEQATGSKWKVVVDKEVKHRFQNNIDPVPSPMDFFKAISLEKPSLENIDNDKFSFSPRPLIDDINALVQMASM</sequence>
<feature type="domain" description="NmrA-like" evidence="3">
    <location>
        <begin position="5"/>
        <end position="239"/>
    </location>
</feature>
<gene>
    <name evidence="4" type="ORF">PBRASI_LOCUS7748</name>
</gene>
<keyword evidence="1" id="KW-0521">NADP</keyword>
<accession>A0A9N9GHM5</accession>
<keyword evidence="2" id="KW-0560">Oxidoreductase</keyword>
<dbReference type="InterPro" id="IPR051609">
    <property type="entry name" value="NmrA/Isoflavone_reductase-like"/>
</dbReference>
<proteinExistence type="predicted"/>
<dbReference type="Pfam" id="PF05368">
    <property type="entry name" value="NmrA"/>
    <property type="match status" value="1"/>
</dbReference>
<dbReference type="EMBL" id="CAJVPI010001247">
    <property type="protein sequence ID" value="CAG8603001.1"/>
    <property type="molecule type" value="Genomic_DNA"/>
</dbReference>
<dbReference type="InterPro" id="IPR045312">
    <property type="entry name" value="PCBER-like"/>
</dbReference>